<dbReference type="PROSITE" id="PS00280">
    <property type="entry name" value="BPTI_KUNITZ_1"/>
    <property type="match status" value="1"/>
</dbReference>
<feature type="domain" description="BPTI/Kunitz inhibitor" evidence="4">
    <location>
        <begin position="26"/>
        <end position="77"/>
    </location>
</feature>
<reference evidence="5" key="1">
    <citation type="journal article" date="2023" name="Genome Biol. Evol.">
        <title>Long-read-based Genome Assembly of Drosophila gunungcola Reveals Fewer Chemosensory Genes in Flower-breeding Species.</title>
        <authorList>
            <person name="Negi A."/>
            <person name="Liao B.Y."/>
            <person name="Yeh S.D."/>
        </authorList>
    </citation>
    <scope>NUCLEOTIDE SEQUENCE</scope>
    <source>
        <strain evidence="5">Sukarami</strain>
    </source>
</reference>
<name>A0A9Q0BSQ2_9MUSC</name>
<dbReference type="SUPFAM" id="SSF57362">
    <property type="entry name" value="BPTI-like"/>
    <property type="match status" value="1"/>
</dbReference>
<comment type="caution">
    <text evidence="5">The sequence shown here is derived from an EMBL/GenBank/DDBJ whole genome shotgun (WGS) entry which is preliminary data.</text>
</comment>
<dbReference type="OrthoDB" id="4473401at2759"/>
<dbReference type="InterPro" id="IPR036880">
    <property type="entry name" value="Kunitz_BPTI_sf"/>
</dbReference>
<keyword evidence="6" id="KW-1185">Reference proteome</keyword>
<dbReference type="InterPro" id="IPR020901">
    <property type="entry name" value="Prtase_inh_Kunz-CS"/>
</dbReference>
<dbReference type="Gene3D" id="4.10.410.10">
    <property type="entry name" value="Pancreatic trypsin inhibitor Kunitz domain"/>
    <property type="match status" value="1"/>
</dbReference>
<dbReference type="SMART" id="SM00131">
    <property type="entry name" value="KU"/>
    <property type="match status" value="1"/>
</dbReference>
<dbReference type="CDD" id="cd00109">
    <property type="entry name" value="Kunitz-type"/>
    <property type="match status" value="1"/>
</dbReference>
<feature type="chain" id="PRO_5040342601" description="BPTI/Kunitz inhibitor domain-containing protein" evidence="3">
    <location>
        <begin position="20"/>
        <end position="79"/>
    </location>
</feature>
<gene>
    <name evidence="5" type="ORF">M5D96_004094</name>
</gene>
<keyword evidence="1" id="KW-1015">Disulfide bond</keyword>
<dbReference type="Proteomes" id="UP001059596">
    <property type="component" value="Unassembled WGS sequence"/>
</dbReference>
<dbReference type="PROSITE" id="PS50279">
    <property type="entry name" value="BPTI_KUNITZ_2"/>
    <property type="match status" value="1"/>
</dbReference>
<evidence type="ECO:0000313" key="6">
    <source>
        <dbReference type="Proteomes" id="UP001059596"/>
    </source>
</evidence>
<dbReference type="EMBL" id="JAMKOV010000002">
    <property type="protein sequence ID" value="KAI8042771.1"/>
    <property type="molecule type" value="Genomic_DNA"/>
</dbReference>
<dbReference type="GO" id="GO:0004867">
    <property type="term" value="F:serine-type endopeptidase inhibitor activity"/>
    <property type="evidence" value="ECO:0007669"/>
    <property type="project" value="InterPro"/>
</dbReference>
<organism evidence="5 6">
    <name type="scientific">Drosophila gunungcola</name>
    <name type="common">fruit fly</name>
    <dbReference type="NCBI Taxonomy" id="103775"/>
    <lineage>
        <taxon>Eukaryota</taxon>
        <taxon>Metazoa</taxon>
        <taxon>Ecdysozoa</taxon>
        <taxon>Arthropoda</taxon>
        <taxon>Hexapoda</taxon>
        <taxon>Insecta</taxon>
        <taxon>Pterygota</taxon>
        <taxon>Neoptera</taxon>
        <taxon>Endopterygota</taxon>
        <taxon>Diptera</taxon>
        <taxon>Brachycera</taxon>
        <taxon>Muscomorpha</taxon>
        <taxon>Ephydroidea</taxon>
        <taxon>Drosophilidae</taxon>
        <taxon>Drosophila</taxon>
        <taxon>Sophophora</taxon>
    </lineage>
</organism>
<evidence type="ECO:0000256" key="1">
    <source>
        <dbReference type="ARBA" id="ARBA00023157"/>
    </source>
</evidence>
<dbReference type="Pfam" id="PF00014">
    <property type="entry name" value="Kunitz_BPTI"/>
    <property type="match status" value="1"/>
</dbReference>
<keyword evidence="3" id="KW-0732">Signal</keyword>
<comment type="similarity">
    <text evidence="2">Belongs to the venom Kunitz-type family. 03 (sub-Kunitz) subfamily.</text>
</comment>
<protein>
    <recommendedName>
        <fullName evidence="4">BPTI/Kunitz inhibitor domain-containing protein</fullName>
    </recommendedName>
</protein>
<evidence type="ECO:0000259" key="4">
    <source>
        <dbReference type="PROSITE" id="PS50279"/>
    </source>
</evidence>
<dbReference type="GO" id="GO:0005615">
    <property type="term" value="C:extracellular space"/>
    <property type="evidence" value="ECO:0007669"/>
    <property type="project" value="TreeGrafter"/>
</dbReference>
<dbReference type="InterPro" id="IPR002223">
    <property type="entry name" value="Kunitz_BPTI"/>
</dbReference>
<proteinExistence type="inferred from homology"/>
<evidence type="ECO:0000256" key="2">
    <source>
        <dbReference type="ARBA" id="ARBA00038506"/>
    </source>
</evidence>
<dbReference type="InterPro" id="IPR051388">
    <property type="entry name" value="Serpin_venom_toxin"/>
</dbReference>
<dbReference type="PANTHER" id="PTHR46751">
    <property type="entry name" value="EPPIN"/>
    <property type="match status" value="1"/>
</dbReference>
<feature type="signal peptide" evidence="3">
    <location>
        <begin position="1"/>
        <end position="19"/>
    </location>
</feature>
<sequence length="79" mass="8961">MKYFAVFALLVCLLGTALAELKNPACGETFGQFGACRGRLEKWTYRKDTNECIKFWYTGCQGNNNLFETKSICETTCKN</sequence>
<evidence type="ECO:0000256" key="3">
    <source>
        <dbReference type="SAM" id="SignalP"/>
    </source>
</evidence>
<accession>A0A9Q0BSQ2</accession>
<dbReference type="AlphaFoldDB" id="A0A9Q0BSQ2"/>
<dbReference type="PANTHER" id="PTHR46751:SF1">
    <property type="entry name" value="WAP FOUR-DISULFIDE CORE DOMAIN PROTEIN 6A"/>
    <property type="match status" value="1"/>
</dbReference>
<evidence type="ECO:0000313" key="5">
    <source>
        <dbReference type="EMBL" id="KAI8042771.1"/>
    </source>
</evidence>